<dbReference type="GO" id="GO:0046872">
    <property type="term" value="F:metal ion binding"/>
    <property type="evidence" value="ECO:0007669"/>
    <property type="project" value="UniProtKB-KW"/>
</dbReference>
<reference evidence="8" key="1">
    <citation type="journal article" date="2014" name="PLoS ONE">
        <title>The genome and linkage map of the northern pike (Esox lucius): conserved synteny revealed between the salmonid sister group and the Neoteleostei.</title>
        <authorList>
            <person name="Rondeau E.B."/>
            <person name="Minkley D.R."/>
            <person name="Leong J.S."/>
            <person name="Messmer A.M."/>
            <person name="Jantzen J.R."/>
            <person name="von Schalburg K.R."/>
            <person name="Lemon C."/>
            <person name="Bird N.H."/>
            <person name="Koop B.F."/>
        </authorList>
    </citation>
    <scope>NUCLEOTIDE SEQUENCE</scope>
</reference>
<feature type="domain" description="Iron-binding zinc finger CDGSH type" evidence="6">
    <location>
        <begin position="82"/>
        <end position="119"/>
    </location>
</feature>
<comment type="cofactor">
    <cofactor evidence="5">
        <name>[2Fe-2S] cluster</name>
        <dbReference type="ChEBI" id="CHEBI:190135"/>
    </cofactor>
</comment>
<dbReference type="InParanoid" id="A0A3P8XZ99"/>
<sequence>MNVVIGTMRNGCVETLKQPRLFATVIGSRVMCSSKTDLPIVAAKLPFRVKLTGGRKYAWCACGHSKRQPFCDGTHRTNAPSISPVLFTIEKDCTVMLCACKQTKNAPYCDGTHFKVIFQHLASSVKNMFK</sequence>
<protein>
    <recommendedName>
        <fullName evidence="6">Iron-binding zinc finger CDGSH type domain-containing protein</fullName>
    </recommendedName>
</protein>
<dbReference type="InterPro" id="IPR042216">
    <property type="entry name" value="MitoNEET_CISD"/>
</dbReference>
<dbReference type="Pfam" id="PF09360">
    <property type="entry name" value="zf-CDGSH"/>
    <property type="match status" value="2"/>
</dbReference>
<reference evidence="7" key="4">
    <citation type="submission" date="2025-09" db="UniProtKB">
        <authorList>
            <consortium name="Ensembl"/>
        </authorList>
    </citation>
    <scope>IDENTIFICATION</scope>
</reference>
<dbReference type="OMA" id="CAVQWRP"/>
<evidence type="ECO:0000313" key="8">
    <source>
        <dbReference type="Proteomes" id="UP000265140"/>
    </source>
</evidence>
<accession>A0A3P8XZ99</accession>
<dbReference type="Ensembl" id="ENSELUT00000005123.3">
    <property type="protein sequence ID" value="ENSELUP00000008699.1"/>
    <property type="gene ID" value="ENSELUG00000009315.3"/>
</dbReference>
<evidence type="ECO:0000256" key="3">
    <source>
        <dbReference type="ARBA" id="ARBA00023004"/>
    </source>
</evidence>
<keyword evidence="3" id="KW-0408">Iron</keyword>
<keyword evidence="8" id="KW-1185">Reference proteome</keyword>
<dbReference type="GeneTree" id="ENSGT00940000165589"/>
<evidence type="ECO:0000256" key="2">
    <source>
        <dbReference type="ARBA" id="ARBA00022723"/>
    </source>
</evidence>
<evidence type="ECO:0000256" key="1">
    <source>
        <dbReference type="ARBA" id="ARBA00022714"/>
    </source>
</evidence>
<keyword evidence="4" id="KW-0411">Iron-sulfur</keyword>
<reference evidence="7" key="2">
    <citation type="submission" date="2020-02" db="EMBL/GenBank/DDBJ databases">
        <title>Esox lucius (northern pike) genome, fEsoLuc1, primary haplotype.</title>
        <authorList>
            <person name="Myers G."/>
            <person name="Karagic N."/>
            <person name="Meyer A."/>
            <person name="Pippel M."/>
            <person name="Reichard M."/>
            <person name="Winkler S."/>
            <person name="Tracey A."/>
            <person name="Sims Y."/>
            <person name="Howe K."/>
            <person name="Rhie A."/>
            <person name="Formenti G."/>
            <person name="Durbin R."/>
            <person name="Fedrigo O."/>
            <person name="Jarvis E.D."/>
        </authorList>
    </citation>
    <scope>NUCLEOTIDE SEQUENCE [LARGE SCALE GENOMIC DNA]</scope>
</reference>
<dbReference type="InterPro" id="IPR052950">
    <property type="entry name" value="CISD"/>
</dbReference>
<organism evidence="7 8">
    <name type="scientific">Esox lucius</name>
    <name type="common">Northern pike</name>
    <dbReference type="NCBI Taxonomy" id="8010"/>
    <lineage>
        <taxon>Eukaryota</taxon>
        <taxon>Metazoa</taxon>
        <taxon>Chordata</taxon>
        <taxon>Craniata</taxon>
        <taxon>Vertebrata</taxon>
        <taxon>Euteleostomi</taxon>
        <taxon>Actinopterygii</taxon>
        <taxon>Neopterygii</taxon>
        <taxon>Teleostei</taxon>
        <taxon>Protacanthopterygii</taxon>
        <taxon>Esociformes</taxon>
        <taxon>Esocidae</taxon>
        <taxon>Esox</taxon>
    </lineage>
</organism>
<evidence type="ECO:0000259" key="6">
    <source>
        <dbReference type="SMART" id="SM00704"/>
    </source>
</evidence>
<evidence type="ECO:0000256" key="5">
    <source>
        <dbReference type="ARBA" id="ARBA00034078"/>
    </source>
</evidence>
<dbReference type="GO" id="GO:0051537">
    <property type="term" value="F:2 iron, 2 sulfur cluster binding"/>
    <property type="evidence" value="ECO:0007669"/>
    <property type="project" value="UniProtKB-KW"/>
</dbReference>
<dbReference type="Proteomes" id="UP000265140">
    <property type="component" value="Chromosome 9"/>
</dbReference>
<name>A0A3P8XZ99_ESOLU</name>
<evidence type="ECO:0000313" key="7">
    <source>
        <dbReference type="Ensembl" id="ENSELUP00000008699.1"/>
    </source>
</evidence>
<dbReference type="AlphaFoldDB" id="A0A3P8XZ99"/>
<proteinExistence type="predicted"/>
<dbReference type="GO" id="GO:0005739">
    <property type="term" value="C:mitochondrion"/>
    <property type="evidence" value="ECO:0007669"/>
    <property type="project" value="TreeGrafter"/>
</dbReference>
<dbReference type="InterPro" id="IPR018967">
    <property type="entry name" value="FeS-contain_CDGSH-typ"/>
</dbReference>
<dbReference type="Bgee" id="ENSELUG00000009315">
    <property type="expression patterns" value="Expressed in ovary and 10 other cell types or tissues"/>
</dbReference>
<keyword evidence="1" id="KW-0001">2Fe-2S</keyword>
<dbReference type="STRING" id="8010.ENSELUP00000008699"/>
<reference evidence="7" key="3">
    <citation type="submission" date="2025-08" db="UniProtKB">
        <authorList>
            <consortium name="Ensembl"/>
        </authorList>
    </citation>
    <scope>IDENTIFICATION</scope>
</reference>
<dbReference type="SMART" id="SM00704">
    <property type="entry name" value="ZnF_CDGSH"/>
    <property type="match status" value="2"/>
</dbReference>
<dbReference type="PANTHER" id="PTHR46491">
    <property type="entry name" value="CDGSH IRON SULFUR DOMAIN PROTEIN HOMOLOG"/>
    <property type="match status" value="1"/>
</dbReference>
<dbReference type="Gene3D" id="3.40.5.90">
    <property type="entry name" value="CDGSH iron-sulfur domain, mitoNEET-type"/>
    <property type="match status" value="2"/>
</dbReference>
<evidence type="ECO:0000256" key="4">
    <source>
        <dbReference type="ARBA" id="ARBA00023014"/>
    </source>
</evidence>
<feature type="domain" description="Iron-binding zinc finger CDGSH type" evidence="6">
    <location>
        <begin position="44"/>
        <end position="80"/>
    </location>
</feature>
<dbReference type="PANTHER" id="PTHR46491:SF3">
    <property type="entry name" value="CDGSH IRON-SULFUR DOMAIN-CONTAINING PROTEIN 3, MITOCHONDRIAL"/>
    <property type="match status" value="1"/>
</dbReference>
<keyword evidence="2" id="KW-0479">Metal-binding</keyword>